<dbReference type="Proteomes" id="UP000000599">
    <property type="component" value="Chromosome A"/>
</dbReference>
<name>Q6BZ22_DEBHA</name>
<keyword evidence="5" id="KW-0862">Zinc</keyword>
<dbReference type="GO" id="GO:0046872">
    <property type="term" value="F:metal ion binding"/>
    <property type="evidence" value="ECO:0007669"/>
    <property type="project" value="UniProtKB-KW"/>
</dbReference>
<feature type="domain" description="Coenzyme PQQ synthesis protein F-like C-terminal lobe" evidence="10">
    <location>
        <begin position="820"/>
        <end position="919"/>
    </location>
</feature>
<evidence type="ECO:0000256" key="1">
    <source>
        <dbReference type="ARBA" id="ARBA00007261"/>
    </source>
</evidence>
<dbReference type="InterPro" id="IPR054734">
    <property type="entry name" value="PqqF-like_C_4"/>
</dbReference>
<keyword evidence="2" id="KW-0645">Protease</keyword>
<dbReference type="VEuPathDB" id="FungiDB:DEHA2A05192g"/>
<evidence type="ECO:0000259" key="8">
    <source>
        <dbReference type="Pfam" id="PF05193"/>
    </source>
</evidence>
<dbReference type="HOGENOM" id="CLU_004639_1_1_1"/>
<dbReference type="FunFam" id="3.30.830.10:FF:000005">
    <property type="entry name" value="nardilysin isoform X1"/>
    <property type="match status" value="1"/>
</dbReference>
<dbReference type="GO" id="GO:0005759">
    <property type="term" value="C:mitochondrial matrix"/>
    <property type="evidence" value="ECO:0007669"/>
    <property type="project" value="EnsemblFungi"/>
</dbReference>
<dbReference type="OMA" id="WIFDEMK"/>
<evidence type="ECO:0000256" key="6">
    <source>
        <dbReference type="ARBA" id="ARBA00023049"/>
    </source>
</evidence>
<dbReference type="OrthoDB" id="952271at2759"/>
<dbReference type="GO" id="GO:0007323">
    <property type="term" value="P:peptide pheromone maturation"/>
    <property type="evidence" value="ECO:0007669"/>
    <property type="project" value="EnsemblFungi"/>
</dbReference>
<dbReference type="InterPro" id="IPR050626">
    <property type="entry name" value="Peptidase_M16"/>
</dbReference>
<dbReference type="GO" id="GO:0043171">
    <property type="term" value="P:peptide catabolic process"/>
    <property type="evidence" value="ECO:0007669"/>
    <property type="project" value="TreeGrafter"/>
</dbReference>
<dbReference type="AlphaFoldDB" id="Q6BZ22"/>
<dbReference type="PANTHER" id="PTHR43690">
    <property type="entry name" value="NARDILYSIN"/>
    <property type="match status" value="1"/>
</dbReference>
<dbReference type="STRING" id="284592.Q6BZ22"/>
<protein>
    <submittedName>
        <fullName evidence="11">DEHA2A05192p</fullName>
    </submittedName>
</protein>
<organism evidence="11 12">
    <name type="scientific">Debaryomyces hansenii (strain ATCC 36239 / CBS 767 / BCRC 21394 / JCM 1990 / NBRC 0083 / IGC 2968)</name>
    <name type="common">Yeast</name>
    <name type="synonym">Torulaspora hansenii</name>
    <dbReference type="NCBI Taxonomy" id="284592"/>
    <lineage>
        <taxon>Eukaryota</taxon>
        <taxon>Fungi</taxon>
        <taxon>Dikarya</taxon>
        <taxon>Ascomycota</taxon>
        <taxon>Saccharomycotina</taxon>
        <taxon>Pichiomycetes</taxon>
        <taxon>Debaryomycetaceae</taxon>
        <taxon>Debaryomyces</taxon>
    </lineage>
</organism>
<evidence type="ECO:0000256" key="3">
    <source>
        <dbReference type="ARBA" id="ARBA00022723"/>
    </source>
</evidence>
<evidence type="ECO:0000259" key="7">
    <source>
        <dbReference type="Pfam" id="PF00675"/>
    </source>
</evidence>
<evidence type="ECO:0000256" key="5">
    <source>
        <dbReference type="ARBA" id="ARBA00022833"/>
    </source>
</evidence>
<keyword evidence="6" id="KW-0482">Metalloprotease</keyword>
<dbReference type="EMBL" id="CR382133">
    <property type="protein sequence ID" value="CAG84502.2"/>
    <property type="molecule type" value="Genomic_DNA"/>
</dbReference>
<sequence length="1102" mass="127359">MYSAKGLSRIINYKSGFNLQQVFYSSISKLRMQSDKYTVLADNSNVEKPILDDRSYRLIKLNSNDLHVLIINDASTDKAAASLDVNVGSFADKNYQVPGLAHFCEHLLFMGTSKYPEENEYSSYLSKHSGHSNAYTAAEHTNYYFELSSDYLEGALDRFSQFFISPLFSKSCKDREIKAVDSENKKNLQNDMWRFYQLDKSTSNPQHPYNGFSTGNYETLHEEPTSQGLNVRDILLDFYKNHYSSNLMSLVILGKEDLDTLTSWAIDKFSEVPNSNLPRPNYDGELIYNPDHLGKIIKAKPIMDSNKLELSFMVPSDQEANWDSKPASYYSHLLGHESSGSILHYLKQKGWVNELSAGNMKVCQGNSIFVLEFDLTPNGLKNWEAIVVNVFEYLKLVLNGEPKLWLWEELSNMSTINFKFKQKQRAAQTVSKMSNSLYKFTEGSYIPPQYLLSSSILREFKSQEIKEYGSFLNPDNFRILLTSQSLPDLDKSEHWYGTQYSYESISNNLKDQIESAETNENFHYPIPNKFIPKDFTVSKPKSENPLPHPYLIEDNNKFQVWYKQDDQFQIPKGAIEIVLHLANANTSCKSSIYTMLLSQLIDDELNEIVYYASMVGISFTINHWRDGLLIRVSGYNDKLPVLLEQILQKLITFKPKEDRFEVFKFKLNQEFKNFGFEVPYSQIGTHFLTLLNDKTYPYDLKIDTLNKEINFGELLEFSTNKIWEQGVFGEVLIQGNFNDTKAFEISRAIQGHFTEFKTIRDSQEEINEIVKLKTHIVPSNQRIRYEVALQDKNNINSCIEYFIQISDSFDDVRLRVLTDLLGTVIHEPCFNQLRTKEQLGYVVFSGTRLTRTTLGFRILIQSERSSEYLEYRIEEFINQFDKFVKKGLTDENFAKFKQALKDKKLTKLKNLSEEVSKFWNSIISGYYDFQEREKHVEVLESITKDEFIKFYNDYISADSNVSSRIIVHLKSPSVPKLEKSKLLHSSINNYIYRNEFSISSDVLDSLIEANADDVAKLVEVLTNAIAEKKENNVSNKDRLKSDLSETINRELTTPVPPQYPSGKLVENVDQFKSTYPVGDIPRPVEPLSNFYYSKQPEDHAHL</sequence>
<dbReference type="GeneID" id="2899926"/>
<dbReference type="Pfam" id="PF00675">
    <property type="entry name" value="Peptidase_M16"/>
    <property type="match status" value="1"/>
</dbReference>
<dbReference type="InterPro" id="IPR011765">
    <property type="entry name" value="Pept_M16_N"/>
</dbReference>
<dbReference type="RefSeq" id="XP_456547.2">
    <property type="nucleotide sequence ID" value="XM_456547.1"/>
</dbReference>
<evidence type="ECO:0000259" key="10">
    <source>
        <dbReference type="Pfam" id="PF22456"/>
    </source>
</evidence>
<dbReference type="SUPFAM" id="SSF63411">
    <property type="entry name" value="LuxS/MPP-like metallohydrolase"/>
    <property type="match status" value="4"/>
</dbReference>
<keyword evidence="4" id="KW-0378">Hydrolase</keyword>
<dbReference type="InterPro" id="IPR011249">
    <property type="entry name" value="Metalloenz_LuxS/M16"/>
</dbReference>
<reference evidence="11 12" key="1">
    <citation type="journal article" date="2004" name="Nature">
        <title>Genome evolution in yeasts.</title>
        <authorList>
            <consortium name="Genolevures"/>
            <person name="Dujon B."/>
            <person name="Sherman D."/>
            <person name="Fischer G."/>
            <person name="Durrens P."/>
            <person name="Casaregola S."/>
            <person name="Lafontaine I."/>
            <person name="de Montigny J."/>
            <person name="Marck C."/>
            <person name="Neuveglise C."/>
            <person name="Talla E."/>
            <person name="Goffard N."/>
            <person name="Frangeul L."/>
            <person name="Aigle M."/>
            <person name="Anthouard V."/>
            <person name="Babour A."/>
            <person name="Barbe V."/>
            <person name="Barnay S."/>
            <person name="Blanchin S."/>
            <person name="Beckerich J.M."/>
            <person name="Beyne E."/>
            <person name="Bleykasten C."/>
            <person name="Boisrame A."/>
            <person name="Boyer J."/>
            <person name="Cattolico L."/>
            <person name="Confanioleri F."/>
            <person name="de Daruvar A."/>
            <person name="Despons L."/>
            <person name="Fabre E."/>
            <person name="Fairhead C."/>
            <person name="Ferry-Dumazet H."/>
            <person name="Groppi A."/>
            <person name="Hantraye F."/>
            <person name="Hennequin C."/>
            <person name="Jauniaux N."/>
            <person name="Joyet P."/>
            <person name="Kachouri R."/>
            <person name="Kerrest A."/>
            <person name="Koszul R."/>
            <person name="Lemaire M."/>
            <person name="Lesur I."/>
            <person name="Ma L."/>
            <person name="Muller H."/>
            <person name="Nicaud J.M."/>
            <person name="Nikolski M."/>
            <person name="Oztas S."/>
            <person name="Ozier-Kalogeropoulos O."/>
            <person name="Pellenz S."/>
            <person name="Potier S."/>
            <person name="Richard G.F."/>
            <person name="Straub M.L."/>
            <person name="Suleau A."/>
            <person name="Swennene D."/>
            <person name="Tekaia F."/>
            <person name="Wesolowski-Louvel M."/>
            <person name="Westhof E."/>
            <person name="Wirth B."/>
            <person name="Zeniou-Meyer M."/>
            <person name="Zivanovic I."/>
            <person name="Bolotin-Fukuhara M."/>
            <person name="Thierry A."/>
            <person name="Bouchier C."/>
            <person name="Caudron B."/>
            <person name="Scarpelli C."/>
            <person name="Gaillardin C."/>
            <person name="Weissenbach J."/>
            <person name="Wincker P."/>
            <person name="Souciet J.L."/>
        </authorList>
    </citation>
    <scope>NUCLEOTIDE SEQUENCE [LARGE SCALE GENOMIC DNA]</scope>
    <source>
        <strain evidence="12">ATCC 36239 / CBS 767 / BCRC 21394 / JCM 1990 / NBRC 0083 / IGC 2968</strain>
    </source>
</reference>
<dbReference type="InterPro" id="IPR032632">
    <property type="entry name" value="Peptidase_M16_M"/>
</dbReference>
<evidence type="ECO:0000256" key="4">
    <source>
        <dbReference type="ARBA" id="ARBA00022801"/>
    </source>
</evidence>
<gene>
    <name evidence="11" type="ordered locus">DEHA2A05192g</name>
</gene>
<feature type="domain" description="Peptidase M16 middle/third" evidence="9">
    <location>
        <begin position="418"/>
        <end position="702"/>
    </location>
</feature>
<feature type="domain" description="Peptidase M16 N-terminal" evidence="7">
    <location>
        <begin position="68"/>
        <end position="205"/>
    </location>
</feature>
<dbReference type="Pfam" id="PF22456">
    <property type="entry name" value="PqqF-like_C_4"/>
    <property type="match status" value="1"/>
</dbReference>
<evidence type="ECO:0000313" key="11">
    <source>
        <dbReference type="EMBL" id="CAG84502.2"/>
    </source>
</evidence>
<evidence type="ECO:0000313" key="12">
    <source>
        <dbReference type="Proteomes" id="UP000000599"/>
    </source>
</evidence>
<evidence type="ECO:0000259" key="9">
    <source>
        <dbReference type="Pfam" id="PF16187"/>
    </source>
</evidence>
<dbReference type="MEROPS" id="M16.008"/>
<dbReference type="Pfam" id="PF05193">
    <property type="entry name" value="Peptidase_M16_C"/>
    <property type="match status" value="1"/>
</dbReference>
<dbReference type="FunCoup" id="Q6BZ22">
    <property type="interactions" value="1054"/>
</dbReference>
<comment type="similarity">
    <text evidence="1">Belongs to the peptidase M16 family.</text>
</comment>
<dbReference type="Gene3D" id="3.30.830.10">
    <property type="entry name" value="Metalloenzyme, LuxS/M16 peptidase-like"/>
    <property type="match status" value="4"/>
</dbReference>
<dbReference type="GO" id="GO:0051603">
    <property type="term" value="P:proteolysis involved in protein catabolic process"/>
    <property type="evidence" value="ECO:0007669"/>
    <property type="project" value="TreeGrafter"/>
</dbReference>
<accession>Q6BZ22</accession>
<dbReference type="PANTHER" id="PTHR43690:SF18">
    <property type="entry name" value="INSULIN-DEGRADING ENZYME-RELATED"/>
    <property type="match status" value="1"/>
</dbReference>
<dbReference type="GO" id="GO:0004222">
    <property type="term" value="F:metalloendopeptidase activity"/>
    <property type="evidence" value="ECO:0007669"/>
    <property type="project" value="EnsemblFungi"/>
</dbReference>
<dbReference type="eggNOG" id="KOG0959">
    <property type="taxonomic scope" value="Eukaryota"/>
</dbReference>
<dbReference type="FunFam" id="3.30.830.10:FF:000004">
    <property type="entry name" value="Putative insulin-degrading enzyme"/>
    <property type="match status" value="1"/>
</dbReference>
<keyword evidence="3" id="KW-0479">Metal-binding</keyword>
<keyword evidence="12" id="KW-1185">Reference proteome</keyword>
<feature type="domain" description="Peptidase M16 C-terminal" evidence="8">
    <location>
        <begin position="232"/>
        <end position="409"/>
    </location>
</feature>
<dbReference type="InterPro" id="IPR007863">
    <property type="entry name" value="Peptidase_M16_C"/>
</dbReference>
<evidence type="ECO:0000256" key="2">
    <source>
        <dbReference type="ARBA" id="ARBA00022670"/>
    </source>
</evidence>
<dbReference type="InParanoid" id="Q6BZ22"/>
<dbReference type="GO" id="GO:0034982">
    <property type="term" value="P:mitochondrial protein processing"/>
    <property type="evidence" value="ECO:0007669"/>
    <property type="project" value="EnsemblFungi"/>
</dbReference>
<dbReference type="KEGG" id="dha:DEHA2A05192g"/>
<dbReference type="GO" id="GO:0005829">
    <property type="term" value="C:cytosol"/>
    <property type="evidence" value="ECO:0007669"/>
    <property type="project" value="TreeGrafter"/>
</dbReference>
<proteinExistence type="inferred from homology"/>
<dbReference type="Pfam" id="PF16187">
    <property type="entry name" value="Peptidase_M16_M"/>
    <property type="match status" value="1"/>
</dbReference>